<evidence type="ECO:0000259" key="1">
    <source>
        <dbReference type="Pfam" id="PF01370"/>
    </source>
</evidence>
<dbReference type="Pfam" id="PF01370">
    <property type="entry name" value="Epimerase"/>
    <property type="match status" value="1"/>
</dbReference>
<keyword evidence="3" id="KW-1185">Reference proteome</keyword>
<evidence type="ECO:0000313" key="3">
    <source>
        <dbReference type="Proteomes" id="UP000004699"/>
    </source>
</evidence>
<dbReference type="Gene3D" id="3.40.50.720">
    <property type="entry name" value="NAD(P)-binding Rossmann-like Domain"/>
    <property type="match status" value="1"/>
</dbReference>
<dbReference type="InterPro" id="IPR001509">
    <property type="entry name" value="Epimerase_deHydtase"/>
</dbReference>
<reference evidence="3" key="1">
    <citation type="journal article" date="2013" name="BMC Microbiol.">
        <title>Taxonomy and evolution of bacteriochlorophyll a-containing members of the OM60/NOR5 clade of marine gammaproteobacteria: description of Luminiphilus syltensis gen. nov., sp. nov., reclassification of Haliea rubra as Pseudohaliea rubra gen. nov., comb. nov., and emendation of Chromatocurvus halotolerans.</title>
        <authorList>
            <person name="Spring S."/>
            <person name="Riedel T."/>
            <person name="Sproer C."/>
            <person name="Yan S."/>
            <person name="Harder J."/>
            <person name="Fuchs B.M."/>
        </authorList>
    </citation>
    <scope>NUCLEOTIDE SEQUENCE [LARGE SCALE GENOMIC DNA]</scope>
    <source>
        <strain evidence="3">NOR51-B</strain>
    </source>
</reference>
<organism evidence="2 3">
    <name type="scientific">Luminiphilus syltensis NOR5-1B</name>
    <dbReference type="NCBI Taxonomy" id="565045"/>
    <lineage>
        <taxon>Bacteria</taxon>
        <taxon>Pseudomonadati</taxon>
        <taxon>Pseudomonadota</taxon>
        <taxon>Gammaproteobacteria</taxon>
        <taxon>Cellvibrionales</taxon>
        <taxon>Halieaceae</taxon>
        <taxon>Luminiphilus</taxon>
    </lineage>
</organism>
<dbReference type="PANTHER" id="PTHR43245">
    <property type="entry name" value="BIFUNCTIONAL POLYMYXIN RESISTANCE PROTEIN ARNA"/>
    <property type="match status" value="1"/>
</dbReference>
<accession>B8KV16</accession>
<dbReference type="EC" id="5.1.3.7" evidence="2"/>
<dbReference type="HOGENOM" id="CLU_007383_6_2_6"/>
<proteinExistence type="predicted"/>
<dbReference type="eggNOG" id="COG0451">
    <property type="taxonomic scope" value="Bacteria"/>
</dbReference>
<protein>
    <submittedName>
        <fullName evidence="2">UDP-N-acetylglucosamine 4-epimerase</fullName>
        <ecNumber evidence="2">5.1.3.7</ecNumber>
    </submittedName>
</protein>
<keyword evidence="2" id="KW-0413">Isomerase</keyword>
<gene>
    <name evidence="2" type="ORF">NOR51B_2761</name>
</gene>
<dbReference type="Proteomes" id="UP000004699">
    <property type="component" value="Unassembled WGS sequence"/>
</dbReference>
<dbReference type="STRING" id="565045.NOR51B_2761"/>
<dbReference type="InterPro" id="IPR050177">
    <property type="entry name" value="Lipid_A_modif_metabolic_enz"/>
</dbReference>
<feature type="domain" description="NAD-dependent epimerase/dehydratase" evidence="1">
    <location>
        <begin position="14"/>
        <end position="217"/>
    </location>
</feature>
<dbReference type="GO" id="GO:0003974">
    <property type="term" value="F:UDP-N-acetylglucosamine 4-epimerase activity"/>
    <property type="evidence" value="ECO:0007669"/>
    <property type="project" value="UniProtKB-EC"/>
</dbReference>
<evidence type="ECO:0000313" key="2">
    <source>
        <dbReference type="EMBL" id="EED36808.1"/>
    </source>
</evidence>
<dbReference type="SUPFAM" id="SSF51735">
    <property type="entry name" value="NAD(P)-binding Rossmann-fold domains"/>
    <property type="match status" value="1"/>
</dbReference>
<dbReference type="EMBL" id="DS999411">
    <property type="protein sequence ID" value="EED36808.1"/>
    <property type="molecule type" value="Genomic_DNA"/>
</dbReference>
<dbReference type="AlphaFoldDB" id="B8KV16"/>
<dbReference type="InterPro" id="IPR036291">
    <property type="entry name" value="NAD(P)-bd_dom_sf"/>
</dbReference>
<name>B8KV16_9GAMM</name>
<sequence>MGSMNTSNKTQAKIHIIGGAGFVGTRLSRVLDEQGVSYRVFDKTLTGDGFCDVTNPETLSAMPSAEVVINLAAEHRDDVSPRSLYDEVNVEGARNVCKYCRHEDIETIVFTSSVAVYGFAPEGTDETGGFNPFNDYGRTKMEAEAVYREWLAEKPANRSLVIVRPTVIFGEQNRGNVYNLLRQIAAGRFIMFGAGTNRKSMAYVQNIAEFLAFSAQFRPGEHLYNYVDKPDVDMNTLVAHCRSVLFGKSGVGLRLPGWLGVLVGYGFDMLATITHSKLPVSSIRVKKFMGTTAFTTSISETGFSPSCSLAEGIERTLRHEFLEDHSGHKLFYSE</sequence>